<dbReference type="Proteomes" id="UP001341281">
    <property type="component" value="Chromosome 01"/>
</dbReference>
<dbReference type="InterPro" id="IPR029480">
    <property type="entry name" value="Transpos_assoc"/>
</dbReference>
<sequence length="122" mass="13916">MSPCRAASGLLQSVLMDRSWINTRLFSKAHLDGVSEFMKFVFERFDENAEILCPCRKCLNQVCLDKGHVEDHLYIHGMASTYTRWINHGEPLEGIITENRSHSDEQLGFNDDVGLNQDVEDA</sequence>
<protein>
    <recommendedName>
        <fullName evidence="1">Transposase-associated domain-containing protein</fullName>
    </recommendedName>
</protein>
<keyword evidence="3" id="KW-1185">Reference proteome</keyword>
<dbReference type="EMBL" id="CP144745">
    <property type="protein sequence ID" value="WVZ50757.1"/>
    <property type="molecule type" value="Genomic_DNA"/>
</dbReference>
<evidence type="ECO:0000259" key="1">
    <source>
        <dbReference type="Pfam" id="PF13963"/>
    </source>
</evidence>
<name>A0AAQ3PH42_PASNO</name>
<reference evidence="2 3" key="1">
    <citation type="submission" date="2024-02" db="EMBL/GenBank/DDBJ databases">
        <title>High-quality chromosome-scale genome assembly of Pensacola bahiagrass (Paspalum notatum Flugge var. saurae).</title>
        <authorList>
            <person name="Vega J.M."/>
            <person name="Podio M."/>
            <person name="Orjuela J."/>
            <person name="Siena L.A."/>
            <person name="Pessino S.C."/>
            <person name="Combes M.C."/>
            <person name="Mariac C."/>
            <person name="Albertini E."/>
            <person name="Pupilli F."/>
            <person name="Ortiz J.P.A."/>
            <person name="Leblanc O."/>
        </authorList>
    </citation>
    <scope>NUCLEOTIDE SEQUENCE [LARGE SCALE GENOMIC DNA]</scope>
    <source>
        <strain evidence="2">R1</strain>
        <tissue evidence="2">Leaf</tissue>
    </source>
</reference>
<dbReference type="AlphaFoldDB" id="A0AAQ3PH42"/>
<organism evidence="2 3">
    <name type="scientific">Paspalum notatum var. saurae</name>
    <dbReference type="NCBI Taxonomy" id="547442"/>
    <lineage>
        <taxon>Eukaryota</taxon>
        <taxon>Viridiplantae</taxon>
        <taxon>Streptophyta</taxon>
        <taxon>Embryophyta</taxon>
        <taxon>Tracheophyta</taxon>
        <taxon>Spermatophyta</taxon>
        <taxon>Magnoliopsida</taxon>
        <taxon>Liliopsida</taxon>
        <taxon>Poales</taxon>
        <taxon>Poaceae</taxon>
        <taxon>PACMAD clade</taxon>
        <taxon>Panicoideae</taxon>
        <taxon>Andropogonodae</taxon>
        <taxon>Paspaleae</taxon>
        <taxon>Paspalinae</taxon>
        <taxon>Paspalum</taxon>
    </lineage>
</organism>
<proteinExistence type="predicted"/>
<feature type="domain" description="Transposase-associated" evidence="1">
    <location>
        <begin position="18"/>
        <end position="90"/>
    </location>
</feature>
<dbReference type="Pfam" id="PF13963">
    <property type="entry name" value="Transpos_assoc"/>
    <property type="match status" value="1"/>
</dbReference>
<evidence type="ECO:0000313" key="2">
    <source>
        <dbReference type="EMBL" id="WVZ50757.1"/>
    </source>
</evidence>
<gene>
    <name evidence="2" type="ORF">U9M48_001982</name>
</gene>
<evidence type="ECO:0000313" key="3">
    <source>
        <dbReference type="Proteomes" id="UP001341281"/>
    </source>
</evidence>
<accession>A0AAQ3PH42</accession>